<comment type="caution">
    <text evidence="2">The sequence shown here is derived from an EMBL/GenBank/DDBJ whole genome shotgun (WGS) entry which is preliminary data.</text>
</comment>
<proteinExistence type="predicted"/>
<evidence type="ECO:0000313" key="3">
    <source>
        <dbReference type="Proteomes" id="UP001204376"/>
    </source>
</evidence>
<dbReference type="SUPFAM" id="SSF52096">
    <property type="entry name" value="ClpP/crotonase"/>
    <property type="match status" value="1"/>
</dbReference>
<keyword evidence="3" id="KW-1185">Reference proteome</keyword>
<dbReference type="InterPro" id="IPR029045">
    <property type="entry name" value="ClpP/crotonase-like_dom_sf"/>
</dbReference>
<dbReference type="InterPro" id="IPR005151">
    <property type="entry name" value="Tail-specific_protease"/>
</dbReference>
<dbReference type="Proteomes" id="UP001204376">
    <property type="component" value="Unassembled WGS sequence"/>
</dbReference>
<dbReference type="Pfam" id="PF03572">
    <property type="entry name" value="Peptidase_S41"/>
    <property type="match status" value="1"/>
</dbReference>
<protein>
    <submittedName>
        <fullName evidence="2">S41 family peptidase</fullName>
    </submittedName>
</protein>
<feature type="domain" description="Tail specific protease" evidence="1">
    <location>
        <begin position="248"/>
        <end position="462"/>
    </location>
</feature>
<sequence length="487" mass="55466">MRYLITFLFCYRFMLADAQDSLALKAYPTGELYADYDLLISALKEAHTGLYWYNSYREFDSVATGQRAKIHKGMNGLDFYQVIAPIVGFTKEGHTSLRLSKQLQNVMRLRAVYLPAFIKISKGKVYMINNLNRLQTKGCELVSVNGVSGDSLLRRFMSYEPSDGFNLTGKYRWIEENAKFNQYYARCYPFVKSFEIIYKDPSGVLRKLSCLPLNLEQFRAAYTIAIKAISNSNYSLPATLETDSVRHLAILTFNTFQKKRYTAAGMEFRDFVSRSFTSFERLGINKLIIDIRRNGGGTEGYEDYLLSFMTDKDYIKYNYVQASAFHYSFYRYTDYAGDWAELDSALRAEHYLEKDGRILRKPGIEEHEKPHQHSYMGKIVVLTSGLTYSGGSEFASLMRNHTAATFVGEETGGGYYGNTSGYKITLQLPHTGLEIGIPLLKFVVATPKADNPFGHGVIPDIVIEPTIADYLKGLDVELQRAKEIIMK</sequence>
<evidence type="ECO:0000259" key="1">
    <source>
        <dbReference type="Pfam" id="PF03572"/>
    </source>
</evidence>
<reference evidence="2 3" key="1">
    <citation type="submission" date="2022-07" db="EMBL/GenBank/DDBJ databases">
        <title>Mucilaginibacter sp. JC4.</title>
        <authorList>
            <person name="Le V."/>
            <person name="Ko S.-R."/>
            <person name="Ahn C.-Y."/>
            <person name="Oh H.-M."/>
        </authorList>
    </citation>
    <scope>NUCLEOTIDE SEQUENCE [LARGE SCALE GENOMIC DNA]</scope>
    <source>
        <strain evidence="2 3">JC4</strain>
    </source>
</reference>
<evidence type="ECO:0000313" key="2">
    <source>
        <dbReference type="EMBL" id="MCQ6957156.1"/>
    </source>
</evidence>
<dbReference type="RefSeq" id="WP_256537365.1">
    <property type="nucleotide sequence ID" value="NZ_JANHOH010000001.1"/>
</dbReference>
<dbReference type="EMBL" id="JANHOH010000001">
    <property type="protein sequence ID" value="MCQ6957156.1"/>
    <property type="molecule type" value="Genomic_DNA"/>
</dbReference>
<dbReference type="Gene3D" id="3.90.226.10">
    <property type="entry name" value="2-enoyl-CoA Hydratase, Chain A, domain 1"/>
    <property type="match status" value="1"/>
</dbReference>
<organism evidence="2 3">
    <name type="scientific">Mucilaginibacter aquariorum</name>
    <dbReference type="NCBI Taxonomy" id="2967225"/>
    <lineage>
        <taxon>Bacteria</taxon>
        <taxon>Pseudomonadati</taxon>
        <taxon>Bacteroidota</taxon>
        <taxon>Sphingobacteriia</taxon>
        <taxon>Sphingobacteriales</taxon>
        <taxon>Sphingobacteriaceae</taxon>
        <taxon>Mucilaginibacter</taxon>
    </lineage>
</organism>
<gene>
    <name evidence="2" type="ORF">NPE20_04270</name>
</gene>
<name>A0ABT1SYL2_9SPHI</name>
<accession>A0ABT1SYL2</accession>